<comment type="subcellular location">
    <subcellularLocation>
        <location evidence="2">Lysosome</location>
    </subcellularLocation>
    <subcellularLocation>
        <location evidence="1">Nucleus envelope</location>
    </subcellularLocation>
</comment>
<evidence type="ECO:0000256" key="2">
    <source>
        <dbReference type="ARBA" id="ARBA00004371"/>
    </source>
</evidence>
<evidence type="ECO:0008006" key="13">
    <source>
        <dbReference type="Google" id="ProtNLM"/>
    </source>
</evidence>
<dbReference type="AlphaFoldDB" id="A0A1D1VL72"/>
<dbReference type="PANTHER" id="PTHR11024">
    <property type="entry name" value="NUCLEAR PORE COMPLEX PROTEIN SEC13 / SEH1 FAMILY MEMBER"/>
    <property type="match status" value="1"/>
</dbReference>
<dbReference type="Gene3D" id="2.130.10.10">
    <property type="entry name" value="YVTN repeat-like/Quinoprotein amine dehydrogenase"/>
    <property type="match status" value="1"/>
</dbReference>
<keyword evidence="5 10" id="KW-0853">WD repeat</keyword>
<dbReference type="GO" id="GO:0015031">
    <property type="term" value="P:protein transport"/>
    <property type="evidence" value="ECO:0007669"/>
    <property type="project" value="UniProtKB-KW"/>
</dbReference>
<evidence type="ECO:0000256" key="3">
    <source>
        <dbReference type="ARBA" id="ARBA00010102"/>
    </source>
</evidence>
<dbReference type="GO" id="GO:0005198">
    <property type="term" value="F:structural molecule activity"/>
    <property type="evidence" value="ECO:0007669"/>
    <property type="project" value="InterPro"/>
</dbReference>
<keyword evidence="8" id="KW-0458">Lysosome</keyword>
<keyword evidence="12" id="KW-1185">Reference proteome</keyword>
<reference evidence="11 12" key="1">
    <citation type="journal article" date="2016" name="Nat. Commun.">
        <title>Extremotolerant tardigrade genome and improved radiotolerance of human cultured cells by tardigrade-unique protein.</title>
        <authorList>
            <person name="Hashimoto T."/>
            <person name="Horikawa D.D."/>
            <person name="Saito Y."/>
            <person name="Kuwahara H."/>
            <person name="Kozuka-Hata H."/>
            <person name="Shin-I T."/>
            <person name="Minakuchi Y."/>
            <person name="Ohishi K."/>
            <person name="Motoyama A."/>
            <person name="Aizu T."/>
            <person name="Enomoto A."/>
            <person name="Kondo K."/>
            <person name="Tanaka S."/>
            <person name="Hara Y."/>
            <person name="Koshikawa S."/>
            <person name="Sagara H."/>
            <person name="Miura T."/>
            <person name="Yokobori S."/>
            <person name="Miyagawa K."/>
            <person name="Suzuki Y."/>
            <person name="Kubo T."/>
            <person name="Oyama M."/>
            <person name="Kohara Y."/>
            <person name="Fujiyama A."/>
            <person name="Arakawa K."/>
            <person name="Katayama T."/>
            <person name="Toyoda A."/>
            <person name="Kunieda T."/>
        </authorList>
    </citation>
    <scope>NUCLEOTIDE SEQUENCE [LARGE SCALE GENOMIC DNA]</scope>
    <source>
        <strain evidence="11 12">YOKOZUNA-1</strain>
    </source>
</reference>
<dbReference type="SMART" id="SM00320">
    <property type="entry name" value="WD40"/>
    <property type="match status" value="5"/>
</dbReference>
<dbReference type="Pfam" id="PF00400">
    <property type="entry name" value="WD40"/>
    <property type="match status" value="3"/>
</dbReference>
<dbReference type="EMBL" id="BDGG01000008">
    <property type="protein sequence ID" value="GAV02372.1"/>
    <property type="molecule type" value="Genomic_DNA"/>
</dbReference>
<dbReference type="InterPro" id="IPR036322">
    <property type="entry name" value="WD40_repeat_dom_sf"/>
</dbReference>
<gene>
    <name evidence="11" type="primary">RvY_12948-1</name>
    <name evidence="11" type="synonym">RvY_12948.1</name>
    <name evidence="11" type="ORF">RvY_12948</name>
</gene>
<dbReference type="InterPro" id="IPR037363">
    <property type="entry name" value="Sec13/Seh1_fam"/>
</dbReference>
<keyword evidence="6" id="KW-0677">Repeat</keyword>
<dbReference type="InterPro" id="IPR015943">
    <property type="entry name" value="WD40/YVTN_repeat-like_dom_sf"/>
</dbReference>
<dbReference type="STRING" id="947166.A0A1D1VL72"/>
<evidence type="ECO:0000313" key="11">
    <source>
        <dbReference type="EMBL" id="GAV02372.1"/>
    </source>
</evidence>
<proteinExistence type="inferred from homology"/>
<keyword evidence="9" id="KW-0539">Nucleus</keyword>
<protein>
    <recommendedName>
        <fullName evidence="13">Nucleoporin SEH1</fullName>
    </recommendedName>
</protein>
<evidence type="ECO:0000256" key="5">
    <source>
        <dbReference type="ARBA" id="ARBA00022574"/>
    </source>
</evidence>
<dbReference type="GO" id="GO:0034198">
    <property type="term" value="P:cellular response to amino acid starvation"/>
    <property type="evidence" value="ECO:0007669"/>
    <property type="project" value="TreeGrafter"/>
</dbReference>
<dbReference type="InterPro" id="IPR001680">
    <property type="entry name" value="WD40_rpt"/>
</dbReference>
<feature type="repeat" description="WD" evidence="10">
    <location>
        <begin position="31"/>
        <end position="65"/>
    </location>
</feature>
<evidence type="ECO:0000256" key="4">
    <source>
        <dbReference type="ARBA" id="ARBA00022448"/>
    </source>
</evidence>
<dbReference type="GO" id="GO:1904263">
    <property type="term" value="P:positive regulation of TORC1 signaling"/>
    <property type="evidence" value="ECO:0007669"/>
    <property type="project" value="TreeGrafter"/>
</dbReference>
<dbReference type="SUPFAM" id="SSF50978">
    <property type="entry name" value="WD40 repeat-like"/>
    <property type="match status" value="1"/>
</dbReference>
<dbReference type="PANTHER" id="PTHR11024:SF3">
    <property type="entry name" value="NUCLEOPORIN SEH1"/>
    <property type="match status" value="1"/>
</dbReference>
<keyword evidence="7" id="KW-0653">Protein transport</keyword>
<evidence type="ECO:0000256" key="6">
    <source>
        <dbReference type="ARBA" id="ARBA00022737"/>
    </source>
</evidence>
<evidence type="ECO:0000256" key="1">
    <source>
        <dbReference type="ARBA" id="ARBA00004259"/>
    </source>
</evidence>
<name>A0A1D1VL72_RAMVA</name>
<dbReference type="InterPro" id="IPR020472">
    <property type="entry name" value="WD40_PAC1"/>
</dbReference>
<evidence type="ECO:0000256" key="10">
    <source>
        <dbReference type="PROSITE-ProRule" id="PRU00221"/>
    </source>
</evidence>
<accession>A0A1D1VL72</accession>
<dbReference type="PROSITE" id="PS50294">
    <property type="entry name" value="WD_REPEATS_REGION"/>
    <property type="match status" value="2"/>
</dbReference>
<feature type="repeat" description="WD" evidence="10">
    <location>
        <begin position="306"/>
        <end position="337"/>
    </location>
</feature>
<evidence type="ECO:0000256" key="8">
    <source>
        <dbReference type="ARBA" id="ARBA00023228"/>
    </source>
</evidence>
<evidence type="ECO:0000313" key="12">
    <source>
        <dbReference type="Proteomes" id="UP000186922"/>
    </source>
</evidence>
<organism evidence="11 12">
    <name type="scientific">Ramazzottius varieornatus</name>
    <name type="common">Water bear</name>
    <name type="synonym">Tardigrade</name>
    <dbReference type="NCBI Taxonomy" id="947166"/>
    <lineage>
        <taxon>Eukaryota</taxon>
        <taxon>Metazoa</taxon>
        <taxon>Ecdysozoa</taxon>
        <taxon>Tardigrada</taxon>
        <taxon>Eutardigrada</taxon>
        <taxon>Parachela</taxon>
        <taxon>Hypsibioidea</taxon>
        <taxon>Ramazzottiidae</taxon>
        <taxon>Ramazzottius</taxon>
    </lineage>
</organism>
<dbReference type="InterPro" id="IPR019775">
    <property type="entry name" value="WD40_repeat_CS"/>
</dbReference>
<dbReference type="PROSITE" id="PS00678">
    <property type="entry name" value="WD_REPEATS_1"/>
    <property type="match status" value="1"/>
</dbReference>
<dbReference type="GO" id="GO:0031080">
    <property type="term" value="C:nuclear pore outer ring"/>
    <property type="evidence" value="ECO:0007669"/>
    <property type="project" value="TreeGrafter"/>
</dbReference>
<dbReference type="Proteomes" id="UP000186922">
    <property type="component" value="Unassembled WGS sequence"/>
</dbReference>
<dbReference type="PRINTS" id="PR00320">
    <property type="entry name" value="GPROTEINBRPT"/>
</dbReference>
<keyword evidence="4" id="KW-0813">Transport</keyword>
<evidence type="ECO:0000256" key="9">
    <source>
        <dbReference type="ARBA" id="ARBA00023242"/>
    </source>
</evidence>
<dbReference type="OrthoDB" id="364224at2759"/>
<comment type="caution">
    <text evidence="11">The sequence shown here is derived from an EMBL/GenBank/DDBJ whole genome shotgun (WGS) entry which is preliminary data.</text>
</comment>
<dbReference type="GO" id="GO:0035859">
    <property type="term" value="C:Seh1-associated complex"/>
    <property type="evidence" value="ECO:0007669"/>
    <property type="project" value="TreeGrafter"/>
</dbReference>
<dbReference type="PROSITE" id="PS50082">
    <property type="entry name" value="WD_REPEATS_2"/>
    <property type="match status" value="2"/>
</dbReference>
<dbReference type="GO" id="GO:0005764">
    <property type="term" value="C:lysosome"/>
    <property type="evidence" value="ECO:0007669"/>
    <property type="project" value="UniProtKB-SubCell"/>
</dbReference>
<evidence type="ECO:0000256" key="7">
    <source>
        <dbReference type="ARBA" id="ARBA00022927"/>
    </source>
</evidence>
<sequence length="409" mass="45201">MTSDPRSPVRRFVEEENSSPCEIMSICLPVPTDHKDLIHDVALDYYGRRMATCSSDQSVKIWDLQDDGTWRCTANWKTHAGSVWKVTWAHPLYGQLIATCSFDRTAALWEETVGDGSSVAQSHWVKRTSMVDSRGSVSDVQFAPKHLGLQIVTTAADGVIRIYENIDQSNLSQWQLVHEISSKFAGCSCASWSQSRLLPQILAVGSYDEAPSTGKVVLFELVDQGRKWIKIETLNSITEPVHDLTFANTLGRSFHILAVAAKDLHIVSITPSVKRSSSASNLHSNQQSASLLTQPRAYDIRLLALLKDHQSTVWRVSWNITGTILASSGDDGYIRLWRSNFTSAWRCVAVIRGDGTLQTEGEGGGSSNRKLSNSETLDLSHNAQSQNFLSGFSLPKTASPALTFQKWSS</sequence>
<comment type="similarity">
    <text evidence="3">Belongs to the WD repeat SEC13 family.</text>
</comment>